<reference evidence="2" key="2">
    <citation type="submission" date="2021-09" db="EMBL/GenBank/DDBJ databases">
        <authorList>
            <person name="Gilroy R."/>
        </authorList>
    </citation>
    <scope>NUCLEOTIDE SEQUENCE</scope>
    <source>
        <strain evidence="2">CHK160-4876</strain>
    </source>
</reference>
<sequence length="235" mass="25833">MKIEVWSDYVCPFCYIGKKQLEDAIRAKNLEDDVEVVFKSYMLDPTTPTDSEVAVVDSLSRKYQVTPDKAQGMIDGIVARANEVGLAYDFSELKEENTLKAHRLVKFAETKGKANELNELLLNRHFVGGQRIGQDEVLVTLAKEVGLDEVEVKALLASNDFADAVQADIAESRELGVQGVPFFVINRKYGISGAQPKEVFEQALQQVAEEEGIKPGLKMQGNSSAGVCTDDGCNL</sequence>
<gene>
    <name evidence="2" type="ORF">K8V30_03225</name>
</gene>
<dbReference type="SUPFAM" id="SSF52833">
    <property type="entry name" value="Thioredoxin-like"/>
    <property type="match status" value="1"/>
</dbReference>
<dbReference type="CDD" id="cd03024">
    <property type="entry name" value="DsbA_FrnE"/>
    <property type="match status" value="1"/>
</dbReference>
<dbReference type="InterPro" id="IPR036249">
    <property type="entry name" value="Thioredoxin-like_sf"/>
</dbReference>
<dbReference type="Proteomes" id="UP000700212">
    <property type="component" value="Unassembled WGS sequence"/>
</dbReference>
<dbReference type="PANTHER" id="PTHR13887">
    <property type="entry name" value="GLUTATHIONE S-TRANSFERASE KAPPA"/>
    <property type="match status" value="1"/>
</dbReference>
<protein>
    <submittedName>
        <fullName evidence="2">DsbA family oxidoreductase</fullName>
    </submittedName>
</protein>
<feature type="domain" description="DSBA-like thioredoxin" evidence="1">
    <location>
        <begin position="3"/>
        <end position="205"/>
    </location>
</feature>
<dbReference type="EMBL" id="DYTV01000040">
    <property type="protein sequence ID" value="HJH10701.1"/>
    <property type="molecule type" value="Genomic_DNA"/>
</dbReference>
<dbReference type="Pfam" id="PF01323">
    <property type="entry name" value="DSBA"/>
    <property type="match status" value="1"/>
</dbReference>
<accession>A0A921T4T2</accession>
<evidence type="ECO:0000313" key="3">
    <source>
        <dbReference type="Proteomes" id="UP000700212"/>
    </source>
</evidence>
<organism evidence="2 3">
    <name type="scientific">Metalysinibacillus jejuensis</name>
    <dbReference type="NCBI Taxonomy" id="914327"/>
    <lineage>
        <taxon>Bacteria</taxon>
        <taxon>Bacillati</taxon>
        <taxon>Bacillota</taxon>
        <taxon>Bacilli</taxon>
        <taxon>Bacillales</taxon>
        <taxon>Caryophanaceae</taxon>
        <taxon>Metalysinibacillus</taxon>
    </lineage>
</organism>
<comment type="caution">
    <text evidence="2">The sequence shown here is derived from an EMBL/GenBank/DDBJ whole genome shotgun (WGS) entry which is preliminary data.</text>
</comment>
<dbReference type="PANTHER" id="PTHR13887:SF41">
    <property type="entry name" value="THIOREDOXIN SUPERFAMILY PROTEIN"/>
    <property type="match status" value="1"/>
</dbReference>
<dbReference type="Gene3D" id="3.40.30.10">
    <property type="entry name" value="Glutaredoxin"/>
    <property type="match status" value="1"/>
</dbReference>
<dbReference type="AlphaFoldDB" id="A0A921T4T2"/>
<proteinExistence type="predicted"/>
<dbReference type="GO" id="GO:0016491">
    <property type="term" value="F:oxidoreductase activity"/>
    <property type="evidence" value="ECO:0007669"/>
    <property type="project" value="InterPro"/>
</dbReference>
<dbReference type="InterPro" id="IPR001853">
    <property type="entry name" value="DSBA-like_thioredoxin_dom"/>
</dbReference>
<evidence type="ECO:0000313" key="2">
    <source>
        <dbReference type="EMBL" id="HJH10701.1"/>
    </source>
</evidence>
<evidence type="ECO:0000259" key="1">
    <source>
        <dbReference type="Pfam" id="PF01323"/>
    </source>
</evidence>
<reference evidence="2" key="1">
    <citation type="journal article" date="2021" name="PeerJ">
        <title>Extensive microbial diversity within the chicken gut microbiome revealed by metagenomics and culture.</title>
        <authorList>
            <person name="Gilroy R."/>
            <person name="Ravi A."/>
            <person name="Getino M."/>
            <person name="Pursley I."/>
            <person name="Horton D.L."/>
            <person name="Alikhan N.F."/>
            <person name="Baker D."/>
            <person name="Gharbi K."/>
            <person name="Hall N."/>
            <person name="Watson M."/>
            <person name="Adriaenssens E.M."/>
            <person name="Foster-Nyarko E."/>
            <person name="Jarju S."/>
            <person name="Secka A."/>
            <person name="Antonio M."/>
            <person name="Oren A."/>
            <person name="Chaudhuri R.R."/>
            <person name="La Ragione R."/>
            <person name="Hildebrand F."/>
            <person name="Pallen M.J."/>
        </authorList>
    </citation>
    <scope>NUCLEOTIDE SEQUENCE</scope>
    <source>
        <strain evidence="2">CHK160-4876</strain>
    </source>
</reference>
<name>A0A921T4T2_9BACL</name>